<dbReference type="EMBL" id="BAAAFO010000002">
    <property type="protein sequence ID" value="GAA0252341.1"/>
    <property type="molecule type" value="Genomic_DNA"/>
</dbReference>
<dbReference type="PROSITE" id="PS00101">
    <property type="entry name" value="HEXAPEP_TRANSFERASES"/>
    <property type="match status" value="1"/>
</dbReference>
<sequence>MLRFHRRDHLTQQTRMFVDDRMAALLETDEDLRRMLAGDWMRYRASPALQQLTREANAACAVINRIYYDNPAEALRLFHALVPGAGAGIDFRPPIRIDYGARVVIGERTFINADFMIIGGGEVTIGADCLIGPRCGIYTPNHAEDIARRLDGWELPRPVTIGNNVWIGGSVTLTPGVTIGDNSIIGAGSVVTRDVAAGVVAAGNPCRVLRPIAEGWGKSMKTDEEAPLG</sequence>
<dbReference type="CDD" id="cd03357">
    <property type="entry name" value="LbH_MAT_GAT"/>
    <property type="match status" value="1"/>
</dbReference>
<comment type="caution">
    <text evidence="6">The sequence shown here is derived from an EMBL/GenBank/DDBJ whole genome shotgun (WGS) entry which is preliminary data.</text>
</comment>
<dbReference type="InterPro" id="IPR051159">
    <property type="entry name" value="Hexapeptide_acetyltransf"/>
</dbReference>
<evidence type="ECO:0000256" key="4">
    <source>
        <dbReference type="ARBA" id="ARBA00023315"/>
    </source>
</evidence>
<dbReference type="Pfam" id="PF00132">
    <property type="entry name" value="Hexapep"/>
    <property type="match status" value="1"/>
</dbReference>
<name>A0ABN0UJR3_9GAMM</name>
<keyword evidence="4" id="KW-0012">Acyltransferase</keyword>
<protein>
    <submittedName>
        <fullName evidence="6">Sugar O-acetyltransferase</fullName>
    </submittedName>
</protein>
<gene>
    <name evidence="6" type="ORF">GCM10009126_17130</name>
</gene>
<dbReference type="Proteomes" id="UP001500657">
    <property type="component" value="Unassembled WGS sequence"/>
</dbReference>
<organism evidence="6 7">
    <name type="scientific">Rhodanobacter caeni</name>
    <dbReference type="NCBI Taxonomy" id="657654"/>
    <lineage>
        <taxon>Bacteria</taxon>
        <taxon>Pseudomonadati</taxon>
        <taxon>Pseudomonadota</taxon>
        <taxon>Gammaproteobacteria</taxon>
        <taxon>Lysobacterales</taxon>
        <taxon>Rhodanobacteraceae</taxon>
        <taxon>Rhodanobacter</taxon>
    </lineage>
</organism>
<evidence type="ECO:0000259" key="5">
    <source>
        <dbReference type="SMART" id="SM01266"/>
    </source>
</evidence>
<feature type="domain" description="Maltose/galactoside acetyltransferase" evidence="5">
    <location>
        <begin position="32"/>
        <end position="87"/>
    </location>
</feature>
<keyword evidence="2" id="KW-0808">Transferase</keyword>
<dbReference type="SUPFAM" id="SSF51161">
    <property type="entry name" value="Trimeric LpxA-like enzymes"/>
    <property type="match status" value="1"/>
</dbReference>
<evidence type="ECO:0000256" key="1">
    <source>
        <dbReference type="ARBA" id="ARBA00007274"/>
    </source>
</evidence>
<reference evidence="6 7" key="1">
    <citation type="journal article" date="2019" name="Int. J. Syst. Evol. Microbiol.">
        <title>The Global Catalogue of Microorganisms (GCM) 10K type strain sequencing project: providing services to taxonomists for standard genome sequencing and annotation.</title>
        <authorList>
            <consortium name="The Broad Institute Genomics Platform"/>
            <consortium name="The Broad Institute Genome Sequencing Center for Infectious Disease"/>
            <person name="Wu L."/>
            <person name="Ma J."/>
        </authorList>
    </citation>
    <scope>NUCLEOTIDE SEQUENCE [LARGE SCALE GENOMIC DNA]</scope>
    <source>
        <strain evidence="6 7">JCM 16242</strain>
    </source>
</reference>
<comment type="similarity">
    <text evidence="1">Belongs to the transferase hexapeptide repeat family.</text>
</comment>
<dbReference type="PANTHER" id="PTHR23416:SF23">
    <property type="entry name" value="ACETYLTRANSFERASE C18B11.09C-RELATED"/>
    <property type="match status" value="1"/>
</dbReference>
<dbReference type="InterPro" id="IPR018357">
    <property type="entry name" value="Hexapep_transf_CS"/>
</dbReference>
<evidence type="ECO:0000256" key="2">
    <source>
        <dbReference type="ARBA" id="ARBA00022679"/>
    </source>
</evidence>
<evidence type="ECO:0000313" key="6">
    <source>
        <dbReference type="EMBL" id="GAA0252341.1"/>
    </source>
</evidence>
<dbReference type="Gene3D" id="2.160.10.10">
    <property type="entry name" value="Hexapeptide repeat proteins"/>
    <property type="match status" value="1"/>
</dbReference>
<dbReference type="InterPro" id="IPR024688">
    <property type="entry name" value="Mac_dom"/>
</dbReference>
<proteinExistence type="inferred from homology"/>
<accession>A0ABN0UJR3</accession>
<evidence type="ECO:0000256" key="3">
    <source>
        <dbReference type="ARBA" id="ARBA00022737"/>
    </source>
</evidence>
<keyword evidence="7" id="KW-1185">Reference proteome</keyword>
<dbReference type="SMART" id="SM01266">
    <property type="entry name" value="Mac"/>
    <property type="match status" value="1"/>
</dbReference>
<keyword evidence="3" id="KW-0677">Repeat</keyword>
<evidence type="ECO:0000313" key="7">
    <source>
        <dbReference type="Proteomes" id="UP001500657"/>
    </source>
</evidence>
<dbReference type="InterPro" id="IPR001451">
    <property type="entry name" value="Hexapep"/>
</dbReference>
<dbReference type="InterPro" id="IPR011004">
    <property type="entry name" value="Trimer_LpxA-like_sf"/>
</dbReference>
<dbReference type="PANTHER" id="PTHR23416">
    <property type="entry name" value="SIALIC ACID SYNTHASE-RELATED"/>
    <property type="match status" value="1"/>
</dbReference>
<dbReference type="Pfam" id="PF14602">
    <property type="entry name" value="Hexapep_2"/>
    <property type="match status" value="1"/>
</dbReference>